<protein>
    <submittedName>
        <fullName evidence="2">Uncharacterized protein</fullName>
    </submittedName>
</protein>
<accession>A0A7Y9K3Y1</accession>
<evidence type="ECO:0000313" key="2">
    <source>
        <dbReference type="EMBL" id="NYD90815.1"/>
    </source>
</evidence>
<keyword evidence="1" id="KW-0472">Membrane</keyword>
<feature type="transmembrane region" description="Helical" evidence="1">
    <location>
        <begin position="84"/>
        <end position="102"/>
    </location>
</feature>
<organism evidence="2 3">
    <name type="scientific">Sphingomonas melonis</name>
    <dbReference type="NCBI Taxonomy" id="152682"/>
    <lineage>
        <taxon>Bacteria</taxon>
        <taxon>Pseudomonadati</taxon>
        <taxon>Pseudomonadota</taxon>
        <taxon>Alphaproteobacteria</taxon>
        <taxon>Sphingomonadales</taxon>
        <taxon>Sphingomonadaceae</taxon>
        <taxon>Sphingomonas</taxon>
    </lineage>
</organism>
<feature type="transmembrane region" description="Helical" evidence="1">
    <location>
        <begin position="6"/>
        <end position="26"/>
    </location>
</feature>
<sequence length="160" mass="17548">MAGQAMTHVILFNVVLFGACAYALVAGGAPERWTAAVFLAGATMTFLLPFQPHISYHSVHMMILAVDCAVLLGLVCIALRADRFWPLYVAALHLITIAIHGVKALEPNLVPWMYAGASAKIAYPMLVLLAVGALRHRHRLARFGSDRDWSPLRTPDYEHS</sequence>
<keyword evidence="1" id="KW-0812">Transmembrane</keyword>
<evidence type="ECO:0000256" key="1">
    <source>
        <dbReference type="SAM" id="Phobius"/>
    </source>
</evidence>
<reference evidence="2 3" key="1">
    <citation type="submission" date="2020-07" db="EMBL/GenBank/DDBJ databases">
        <authorList>
            <person name="Partida-Martinez L."/>
            <person name="Huntemann M."/>
            <person name="Clum A."/>
            <person name="Wang J."/>
            <person name="Palaniappan K."/>
            <person name="Ritter S."/>
            <person name="Chen I.-M."/>
            <person name="Stamatis D."/>
            <person name="Reddy T."/>
            <person name="O'Malley R."/>
            <person name="Daum C."/>
            <person name="Shapiro N."/>
            <person name="Ivanova N."/>
            <person name="Kyrpides N."/>
            <person name="Woyke T."/>
        </authorList>
    </citation>
    <scope>NUCLEOTIDE SEQUENCE [LARGE SCALE GENOMIC DNA]</scope>
    <source>
        <strain evidence="2 3">AS2.3</strain>
    </source>
</reference>
<gene>
    <name evidence="2" type="ORF">HD841_002612</name>
</gene>
<dbReference type="AlphaFoldDB" id="A0A7Y9K3Y1"/>
<dbReference type="EMBL" id="JACCBY010000003">
    <property type="protein sequence ID" value="NYD90815.1"/>
    <property type="molecule type" value="Genomic_DNA"/>
</dbReference>
<reference evidence="2 3" key="2">
    <citation type="submission" date="2020-08" db="EMBL/GenBank/DDBJ databases">
        <title>The Agave Microbiome: Exploring the role of microbial communities in plant adaptations to desert environments.</title>
        <authorList>
            <person name="Partida-Martinez L.P."/>
        </authorList>
    </citation>
    <scope>NUCLEOTIDE SEQUENCE [LARGE SCALE GENOMIC DNA]</scope>
    <source>
        <strain evidence="2 3">AS2.3</strain>
    </source>
</reference>
<keyword evidence="1" id="KW-1133">Transmembrane helix</keyword>
<dbReference type="Proteomes" id="UP000517753">
    <property type="component" value="Unassembled WGS sequence"/>
</dbReference>
<name>A0A7Y9K3Y1_9SPHN</name>
<proteinExistence type="predicted"/>
<feature type="transmembrane region" description="Helical" evidence="1">
    <location>
        <begin position="56"/>
        <end position="77"/>
    </location>
</feature>
<evidence type="ECO:0000313" key="3">
    <source>
        <dbReference type="Proteomes" id="UP000517753"/>
    </source>
</evidence>
<keyword evidence="3" id="KW-1185">Reference proteome</keyword>
<feature type="transmembrane region" description="Helical" evidence="1">
    <location>
        <begin position="33"/>
        <end position="50"/>
    </location>
</feature>
<feature type="transmembrane region" description="Helical" evidence="1">
    <location>
        <begin position="114"/>
        <end position="134"/>
    </location>
</feature>
<comment type="caution">
    <text evidence="2">The sequence shown here is derived from an EMBL/GenBank/DDBJ whole genome shotgun (WGS) entry which is preliminary data.</text>
</comment>